<dbReference type="EMBL" id="JAEEGA010000014">
    <property type="protein sequence ID" value="MBP1043203.1"/>
    <property type="molecule type" value="Genomic_DNA"/>
</dbReference>
<dbReference type="PIRSF" id="PIRSF036361">
    <property type="entry name" value="YunD"/>
    <property type="match status" value="1"/>
</dbReference>
<dbReference type="GO" id="GO:0030288">
    <property type="term" value="C:outer membrane-bounded periplasmic space"/>
    <property type="evidence" value="ECO:0007669"/>
    <property type="project" value="TreeGrafter"/>
</dbReference>
<name>A0A940PFW9_9ENTE</name>
<keyword evidence="6" id="KW-1185">Reference proteome</keyword>
<dbReference type="InterPro" id="IPR008334">
    <property type="entry name" value="5'-Nucleotdase_C"/>
</dbReference>
<dbReference type="GO" id="GO:0046872">
    <property type="term" value="F:metal ion binding"/>
    <property type="evidence" value="ECO:0007669"/>
    <property type="project" value="InterPro"/>
</dbReference>
<dbReference type="InterPro" id="IPR004843">
    <property type="entry name" value="Calcineurin-like_PHP"/>
</dbReference>
<dbReference type="PANTHER" id="PTHR11575">
    <property type="entry name" value="5'-NUCLEOTIDASE-RELATED"/>
    <property type="match status" value="1"/>
</dbReference>
<sequence length="459" mass="51849">MEEIIILHTNDLHSHFEKWPRIRRYLLTEKDRLEELGKTVITLDLGDFSDRVHPLTEATDGKANTVLMNQVHYDLVTIGNNEGIGNSHEQLNRLYDEANFNVLLANVKAAGGSQFPSWASPSQIMTSKDGTKIGFMALTAPFPLTYNPNGWDVFEVDEVLPGLLKDLSSRSDVLVLMSHLGIEEETRIAQTYPEIDVILGSHTHHLFVDGMLVGTTLLAAAGKFGRYVGKVTLELDNHQLVDKKASVQVTKELPEYREDLDEIDGYLAEGQRLLHAQVVGQLPRELSADPRVPNGLLDFALKAIAHYGQVDAAILNSGLFLETLKAGRVTKDDLHRCLPHPMHLVKVTLTGEDLTSLVAELRREKDALRDFPIVGMGFRGKIFGELRSLGLSWEDRSQPIRWQGLPLEKRQHYSFVTVDHLMFIPFFPTIREKGQIEMLFPDFLRHVIGDYLEEYYPCH</sequence>
<evidence type="ECO:0000256" key="1">
    <source>
        <dbReference type="ARBA" id="ARBA00022729"/>
    </source>
</evidence>
<organism evidence="5 6">
    <name type="scientific">Vagococcus allomyrinae</name>
    <dbReference type="NCBI Taxonomy" id="2794353"/>
    <lineage>
        <taxon>Bacteria</taxon>
        <taxon>Bacillati</taxon>
        <taxon>Bacillota</taxon>
        <taxon>Bacilli</taxon>
        <taxon>Lactobacillales</taxon>
        <taxon>Enterococcaceae</taxon>
        <taxon>Vagococcus</taxon>
    </lineage>
</organism>
<dbReference type="PRINTS" id="PR01607">
    <property type="entry name" value="APYRASEFAMLY"/>
</dbReference>
<dbReference type="GO" id="GO:0008768">
    <property type="term" value="F:UDP-sugar diphosphatase activity"/>
    <property type="evidence" value="ECO:0007669"/>
    <property type="project" value="TreeGrafter"/>
</dbReference>
<evidence type="ECO:0000259" key="3">
    <source>
        <dbReference type="Pfam" id="PF00149"/>
    </source>
</evidence>
<dbReference type="Proteomes" id="UP000674938">
    <property type="component" value="Unassembled WGS sequence"/>
</dbReference>
<evidence type="ECO:0000313" key="5">
    <source>
        <dbReference type="EMBL" id="MBP1043203.1"/>
    </source>
</evidence>
<dbReference type="PANTHER" id="PTHR11575:SF23">
    <property type="entry name" value="5-NUCLEOTIDASE FAMILY PROTEIN"/>
    <property type="match status" value="1"/>
</dbReference>
<proteinExistence type="inferred from homology"/>
<evidence type="ECO:0000259" key="4">
    <source>
        <dbReference type="Pfam" id="PF02872"/>
    </source>
</evidence>
<dbReference type="RefSeq" id="WP_209531008.1">
    <property type="nucleotide sequence ID" value="NZ_JAEEGA010000014.1"/>
</dbReference>
<dbReference type="GO" id="GO:0008253">
    <property type="term" value="F:5'-nucleotidase activity"/>
    <property type="evidence" value="ECO:0007669"/>
    <property type="project" value="TreeGrafter"/>
</dbReference>
<comment type="similarity">
    <text evidence="2">Belongs to the 5'-nucleotidase family.</text>
</comment>
<keyword evidence="2" id="KW-0378">Hydrolase</keyword>
<dbReference type="Pfam" id="PF00149">
    <property type="entry name" value="Metallophos"/>
    <property type="match status" value="1"/>
</dbReference>
<dbReference type="Gene3D" id="3.60.21.10">
    <property type="match status" value="1"/>
</dbReference>
<keyword evidence="1" id="KW-0732">Signal</keyword>
<feature type="domain" description="5'-Nucleotidase C-terminal" evidence="4">
    <location>
        <begin position="291"/>
        <end position="421"/>
    </location>
</feature>
<protein>
    <submittedName>
        <fullName evidence="5">Bifunctional metallophosphatase/5'-nucleotidase</fullName>
    </submittedName>
</protein>
<dbReference type="GO" id="GO:0000166">
    <property type="term" value="F:nucleotide binding"/>
    <property type="evidence" value="ECO:0007669"/>
    <property type="project" value="UniProtKB-KW"/>
</dbReference>
<accession>A0A940PFW9</accession>
<reference evidence="5" key="1">
    <citation type="submission" date="2020-12" db="EMBL/GenBank/DDBJ databases">
        <title>Vagococcus allomyrinae sp. nov. and Enterococcus lavae sp. nov., isolated from the larvae of Allomyrina dichotoma.</title>
        <authorList>
            <person name="Lee S.D."/>
        </authorList>
    </citation>
    <scope>NUCLEOTIDE SEQUENCE</scope>
    <source>
        <strain evidence="5">BWB3-3</strain>
    </source>
</reference>
<dbReference type="InterPro" id="IPR036907">
    <property type="entry name" value="5'-Nucleotdase_C_sf"/>
</dbReference>
<evidence type="ECO:0000256" key="2">
    <source>
        <dbReference type="RuleBase" id="RU362119"/>
    </source>
</evidence>
<dbReference type="PROSITE" id="PS00785">
    <property type="entry name" value="5_NUCLEOTIDASE_1"/>
    <property type="match status" value="1"/>
</dbReference>
<dbReference type="InterPro" id="IPR006146">
    <property type="entry name" value="5'-Nucleotdase_CS"/>
</dbReference>
<dbReference type="SUPFAM" id="SSF56300">
    <property type="entry name" value="Metallo-dependent phosphatases"/>
    <property type="match status" value="1"/>
</dbReference>
<dbReference type="InterPro" id="IPR029052">
    <property type="entry name" value="Metallo-depent_PP-like"/>
</dbReference>
<evidence type="ECO:0000313" key="6">
    <source>
        <dbReference type="Proteomes" id="UP000674938"/>
    </source>
</evidence>
<dbReference type="Gene3D" id="3.90.780.10">
    <property type="entry name" value="5'-Nucleotidase, C-terminal domain"/>
    <property type="match status" value="1"/>
</dbReference>
<dbReference type="Pfam" id="PF02872">
    <property type="entry name" value="5_nucleotid_C"/>
    <property type="match status" value="1"/>
</dbReference>
<gene>
    <name evidence="5" type="ORF">I6N95_19470</name>
</gene>
<dbReference type="GO" id="GO:0009166">
    <property type="term" value="P:nucleotide catabolic process"/>
    <property type="evidence" value="ECO:0007669"/>
    <property type="project" value="InterPro"/>
</dbReference>
<comment type="caution">
    <text evidence="5">The sequence shown here is derived from an EMBL/GenBank/DDBJ whole genome shotgun (WGS) entry which is preliminary data.</text>
</comment>
<dbReference type="SUPFAM" id="SSF55816">
    <property type="entry name" value="5'-nucleotidase (syn. UDP-sugar hydrolase), C-terminal domain"/>
    <property type="match status" value="1"/>
</dbReference>
<dbReference type="InterPro" id="IPR011240">
    <property type="entry name" value="Pesterase_YunD"/>
</dbReference>
<dbReference type="CDD" id="cd00845">
    <property type="entry name" value="MPP_UshA_N_like"/>
    <property type="match status" value="1"/>
</dbReference>
<dbReference type="AlphaFoldDB" id="A0A940PFW9"/>
<keyword evidence="2" id="KW-0547">Nucleotide-binding</keyword>
<dbReference type="InterPro" id="IPR006179">
    <property type="entry name" value="5_nucleotidase/apyrase"/>
</dbReference>
<feature type="domain" description="Calcineurin-like phosphoesterase" evidence="3">
    <location>
        <begin position="6"/>
        <end position="205"/>
    </location>
</feature>